<dbReference type="PANTHER" id="PTHR40278:SF2">
    <property type="entry name" value="TYPE IV PILUS INNER MEMBRANE COMPONENT PILN"/>
    <property type="match status" value="1"/>
</dbReference>
<dbReference type="InterPro" id="IPR007813">
    <property type="entry name" value="PilN"/>
</dbReference>
<feature type="transmembrane region" description="Helical" evidence="2">
    <location>
        <begin position="21"/>
        <end position="39"/>
    </location>
</feature>
<accession>A0A2K8KL53</accession>
<name>A0A2K8KL53_9GAMM</name>
<keyword evidence="1" id="KW-0175">Coiled coil</keyword>
<dbReference type="OrthoDB" id="5296173at2"/>
<keyword evidence="2" id="KW-0812">Transmembrane</keyword>
<feature type="coiled-coil region" evidence="1">
    <location>
        <begin position="64"/>
        <end position="91"/>
    </location>
</feature>
<sequence length="189" mass="21383">MANIDLRPWREERRKARQSQFVTVLAGIAVVAAAGGWYWNQTVQGQIDFQSARNAYLESRITDLDSKIQEIQSLRQQRAQLIERMSVIQSLQGDRPIIVHIFEELVNATPEGVYFLDLASAGSTITIAARADKTVSISDFLRNLDTSPWFDAAFMMGMESIKDGQEVIGHKFNVRVNRVNPLKEEEVQS</sequence>
<dbReference type="GO" id="GO:0043683">
    <property type="term" value="P:type IV pilus assembly"/>
    <property type="evidence" value="ECO:0007669"/>
    <property type="project" value="TreeGrafter"/>
</dbReference>
<proteinExistence type="predicted"/>
<dbReference type="GO" id="GO:0043107">
    <property type="term" value="P:type IV pilus-dependent motility"/>
    <property type="evidence" value="ECO:0007669"/>
    <property type="project" value="TreeGrafter"/>
</dbReference>
<gene>
    <name evidence="3" type="primary">pilN</name>
    <name evidence="3" type="ORF">REIFOR_00490</name>
</gene>
<evidence type="ECO:0000256" key="2">
    <source>
        <dbReference type="SAM" id="Phobius"/>
    </source>
</evidence>
<dbReference type="InterPro" id="IPR052534">
    <property type="entry name" value="Extracell_DNA_Util/SecSys_Comp"/>
</dbReference>
<dbReference type="PANTHER" id="PTHR40278">
    <property type="entry name" value="DNA UTILIZATION PROTEIN HOFN"/>
    <property type="match status" value="1"/>
</dbReference>
<dbReference type="Proteomes" id="UP000229757">
    <property type="component" value="Chromosome"/>
</dbReference>
<keyword evidence="2" id="KW-1133">Transmembrane helix</keyword>
<dbReference type="EMBL" id="CP011797">
    <property type="protein sequence ID" value="ATX75660.1"/>
    <property type="molecule type" value="Genomic_DNA"/>
</dbReference>
<reference evidence="3 4" key="1">
    <citation type="journal article" date="2017" name="Environ. Microbiol.">
        <title>Genomic and physiological analyses of 'Reinekea forsetii' reveal a versatile opportunistic lifestyle during spring algae blooms.</title>
        <authorList>
            <person name="Avci B."/>
            <person name="Hahnke R.L."/>
            <person name="Chafee M."/>
            <person name="Fischer T."/>
            <person name="Gruber-Vodicka H."/>
            <person name="Tegetmeyer H.E."/>
            <person name="Harder J."/>
            <person name="Fuchs B.M."/>
            <person name="Amann R.I."/>
            <person name="Teeling H."/>
        </authorList>
    </citation>
    <scope>NUCLEOTIDE SEQUENCE [LARGE SCALE GENOMIC DNA]</scope>
    <source>
        <strain evidence="3 4">Hel1_31_D35</strain>
    </source>
</reference>
<organism evidence="3 4">
    <name type="scientific">Reinekea forsetii</name>
    <dbReference type="NCBI Taxonomy" id="1336806"/>
    <lineage>
        <taxon>Bacteria</taxon>
        <taxon>Pseudomonadati</taxon>
        <taxon>Pseudomonadota</taxon>
        <taxon>Gammaproteobacteria</taxon>
        <taxon>Oceanospirillales</taxon>
        <taxon>Saccharospirillaceae</taxon>
        <taxon>Reinekea</taxon>
    </lineage>
</organism>
<evidence type="ECO:0000313" key="3">
    <source>
        <dbReference type="EMBL" id="ATX75660.1"/>
    </source>
</evidence>
<dbReference type="AlphaFoldDB" id="A0A2K8KL53"/>
<evidence type="ECO:0000313" key="4">
    <source>
        <dbReference type="Proteomes" id="UP000229757"/>
    </source>
</evidence>
<keyword evidence="4" id="KW-1185">Reference proteome</keyword>
<protein>
    <submittedName>
        <fullName evidence="3">Type IV pilus biogenesis protein PilN</fullName>
    </submittedName>
</protein>
<keyword evidence="2" id="KW-0472">Membrane</keyword>
<dbReference type="Pfam" id="PF05137">
    <property type="entry name" value="PilN"/>
    <property type="match status" value="1"/>
</dbReference>
<dbReference type="RefSeq" id="WP_100256050.1">
    <property type="nucleotide sequence ID" value="NZ_CP011797.1"/>
</dbReference>
<dbReference type="KEGG" id="rfo:REIFOR_00490"/>
<evidence type="ECO:0000256" key="1">
    <source>
        <dbReference type="SAM" id="Coils"/>
    </source>
</evidence>